<evidence type="ECO:0008006" key="3">
    <source>
        <dbReference type="Google" id="ProtNLM"/>
    </source>
</evidence>
<comment type="caution">
    <text evidence="1">The sequence shown here is derived from an EMBL/GenBank/DDBJ whole genome shotgun (WGS) entry which is preliminary data.</text>
</comment>
<name>A0ABR1MD69_9PEZI</name>
<accession>A0ABR1MD69</accession>
<evidence type="ECO:0000313" key="1">
    <source>
        <dbReference type="EMBL" id="KAK7546271.1"/>
    </source>
</evidence>
<organism evidence="1 2">
    <name type="scientific">Phyllosticta citricarpa</name>
    <dbReference type="NCBI Taxonomy" id="55181"/>
    <lineage>
        <taxon>Eukaryota</taxon>
        <taxon>Fungi</taxon>
        <taxon>Dikarya</taxon>
        <taxon>Ascomycota</taxon>
        <taxon>Pezizomycotina</taxon>
        <taxon>Dothideomycetes</taxon>
        <taxon>Dothideomycetes incertae sedis</taxon>
        <taxon>Botryosphaeriales</taxon>
        <taxon>Phyllostictaceae</taxon>
        <taxon>Phyllosticta</taxon>
    </lineage>
</organism>
<evidence type="ECO:0000313" key="2">
    <source>
        <dbReference type="Proteomes" id="UP001365128"/>
    </source>
</evidence>
<proteinExistence type="predicted"/>
<reference evidence="1 2" key="1">
    <citation type="submission" date="2024-04" db="EMBL/GenBank/DDBJ databases">
        <title>Phyllosticta paracitricarpa is synonymous to the EU quarantine fungus P. citricarpa based on phylogenomic analyses.</title>
        <authorList>
            <consortium name="Lawrence Berkeley National Laboratory"/>
            <person name="Van Ingen-Buijs V.A."/>
            <person name="Van Westerhoven A.C."/>
            <person name="Haridas S."/>
            <person name="Skiadas P."/>
            <person name="Martin F."/>
            <person name="Groenewald J.Z."/>
            <person name="Crous P.W."/>
            <person name="Seidl M.F."/>
        </authorList>
    </citation>
    <scope>NUCLEOTIDE SEQUENCE [LARGE SCALE GENOMIC DNA]</scope>
    <source>
        <strain evidence="1 2">CBS 122670</strain>
    </source>
</reference>
<protein>
    <recommendedName>
        <fullName evidence="3">Secreted protein</fullName>
    </recommendedName>
</protein>
<dbReference type="EMBL" id="JBBPDW010000015">
    <property type="protein sequence ID" value="KAK7546271.1"/>
    <property type="molecule type" value="Genomic_DNA"/>
</dbReference>
<keyword evidence="2" id="KW-1185">Reference proteome</keyword>
<gene>
    <name evidence="1" type="ORF">IWX46DRAFT_85507</name>
</gene>
<sequence>MGYRTIPYFVGSLLRLSSPVCLVFFFSNAVESTLVSGTKAVLQHVRSAAGGPSNRLRSPRLRPFASCTCWWTARQSTWASTPLMALNASYEYRFLAWWCRKMGYGG</sequence>
<dbReference type="Proteomes" id="UP001365128">
    <property type="component" value="Unassembled WGS sequence"/>
</dbReference>